<gene>
    <name evidence="1" type="ORF">GA0074694_3104</name>
</gene>
<dbReference type="AlphaFoldDB" id="A0A1C6RXB1"/>
<dbReference type="STRING" id="47866.GA0074694_3104"/>
<dbReference type="RefSeq" id="WP_091459272.1">
    <property type="nucleotide sequence ID" value="NZ_FMHU01000002.1"/>
</dbReference>
<evidence type="ECO:0000313" key="1">
    <source>
        <dbReference type="EMBL" id="SCL21661.1"/>
    </source>
</evidence>
<dbReference type="InterPro" id="IPR046193">
    <property type="entry name" value="DUF6221"/>
</dbReference>
<evidence type="ECO:0000313" key="2">
    <source>
        <dbReference type="Proteomes" id="UP000198906"/>
    </source>
</evidence>
<dbReference type="Proteomes" id="UP000198906">
    <property type="component" value="Unassembled WGS sequence"/>
</dbReference>
<dbReference type="Pfam" id="PF19730">
    <property type="entry name" value="DUF6221"/>
    <property type="match status" value="1"/>
</dbReference>
<proteinExistence type="predicted"/>
<protein>
    <submittedName>
        <fullName evidence="1">Uncharacterized protein</fullName>
    </submittedName>
</protein>
<dbReference type="EMBL" id="FMHU01000002">
    <property type="protein sequence ID" value="SCL21661.1"/>
    <property type="molecule type" value="Genomic_DNA"/>
</dbReference>
<accession>A0A1C6RXB1</accession>
<sequence>MDDLVTWLRAQLDEDERELWSAGARGERWPHPGFKWLIADINAKRLLLTQFELRGNSVRGMVQPATGGVWDDLLRVLALPYANRPGYRPEWRP</sequence>
<reference evidence="2" key="1">
    <citation type="submission" date="2016-06" db="EMBL/GenBank/DDBJ databases">
        <authorList>
            <person name="Varghese N."/>
        </authorList>
    </citation>
    <scope>NUCLEOTIDE SEQUENCE [LARGE SCALE GENOMIC DNA]</scope>
    <source>
        <strain evidence="2">DSM 46123</strain>
    </source>
</reference>
<name>A0A1C6RXB1_9ACTN</name>
<keyword evidence="2" id="KW-1185">Reference proteome</keyword>
<organism evidence="1 2">
    <name type="scientific">Micromonospora inyonensis</name>
    <dbReference type="NCBI Taxonomy" id="47866"/>
    <lineage>
        <taxon>Bacteria</taxon>
        <taxon>Bacillati</taxon>
        <taxon>Actinomycetota</taxon>
        <taxon>Actinomycetes</taxon>
        <taxon>Micromonosporales</taxon>
        <taxon>Micromonosporaceae</taxon>
        <taxon>Micromonospora</taxon>
    </lineage>
</organism>